<sequence length="40" mass="4445">MPKFTLKDGVLSADSYVKATRQYTCGKGTVSELTFREQST</sequence>
<dbReference type="AlphaFoldDB" id="A0A5E7P4S0"/>
<protein>
    <submittedName>
        <fullName evidence="1">Uncharacterized protein</fullName>
    </submittedName>
</protein>
<name>A0A5E7P4S0_PSEFL</name>
<proteinExistence type="predicted"/>
<evidence type="ECO:0000313" key="2">
    <source>
        <dbReference type="Proteomes" id="UP000375525"/>
    </source>
</evidence>
<dbReference type="Proteomes" id="UP000375525">
    <property type="component" value="Unassembled WGS sequence"/>
</dbReference>
<evidence type="ECO:0000313" key="1">
    <source>
        <dbReference type="EMBL" id="VVP44795.1"/>
    </source>
</evidence>
<reference evidence="1 2" key="1">
    <citation type="submission" date="2019-09" db="EMBL/GenBank/DDBJ databases">
        <authorList>
            <person name="Chandra G."/>
            <person name="Truman W A."/>
        </authorList>
    </citation>
    <scope>NUCLEOTIDE SEQUENCE [LARGE SCALE GENOMIC DNA]</scope>
    <source>
        <strain evidence="1">PS880</strain>
    </source>
</reference>
<dbReference type="EMBL" id="CABVIH010000029">
    <property type="protein sequence ID" value="VVP44795.1"/>
    <property type="molecule type" value="Genomic_DNA"/>
</dbReference>
<accession>A0A5E7P4S0</accession>
<organism evidence="1 2">
    <name type="scientific">Pseudomonas fluorescens</name>
    <dbReference type="NCBI Taxonomy" id="294"/>
    <lineage>
        <taxon>Bacteria</taxon>
        <taxon>Pseudomonadati</taxon>
        <taxon>Pseudomonadota</taxon>
        <taxon>Gammaproteobacteria</taxon>
        <taxon>Pseudomonadales</taxon>
        <taxon>Pseudomonadaceae</taxon>
        <taxon>Pseudomonas</taxon>
    </lineage>
</organism>
<gene>
    <name evidence="1" type="ORF">PS880_05037</name>
</gene>